<proteinExistence type="predicted"/>
<evidence type="ECO:0000256" key="1">
    <source>
        <dbReference type="SAM" id="MobiDB-lite"/>
    </source>
</evidence>
<sequence length="59" mass="6819">MQRYLGERSSHAGCICRHAFFITSGIFLFSDKSFLHTDNHDKKKNDKMTSASILKERGR</sequence>
<reference evidence="2 3" key="1">
    <citation type="submission" date="2014-12" db="EMBL/GenBank/DDBJ databases">
        <title>Comparative genome analysis of Bacillus coagulans HM-08, Clostridium butyricum HM-68, Bacillus subtilis HM-66 and Bacillus licheniformis BL-09.</title>
        <authorList>
            <person name="Zhang H."/>
        </authorList>
    </citation>
    <scope>NUCLEOTIDE SEQUENCE [LARGE SCALE GENOMIC DNA]</scope>
    <source>
        <strain evidence="2 3">HM-66</strain>
    </source>
</reference>
<evidence type="ECO:0000313" key="2">
    <source>
        <dbReference type="EMBL" id="KIU06103.1"/>
    </source>
</evidence>
<name>A0A0D1IB66_BACIU</name>
<feature type="compositionally biased region" description="Basic and acidic residues" evidence="1">
    <location>
        <begin position="36"/>
        <end position="47"/>
    </location>
</feature>
<organism evidence="2 3">
    <name type="scientific">Bacillus subtilis</name>
    <dbReference type="NCBI Taxonomy" id="1423"/>
    <lineage>
        <taxon>Bacteria</taxon>
        <taxon>Bacillati</taxon>
        <taxon>Bacillota</taxon>
        <taxon>Bacilli</taxon>
        <taxon>Bacillales</taxon>
        <taxon>Bacillaceae</taxon>
        <taxon>Bacillus</taxon>
    </lineage>
</organism>
<dbReference type="AlphaFoldDB" id="A0A0D1IB66"/>
<dbReference type="EMBL" id="JXBC01000013">
    <property type="protein sequence ID" value="KIU06103.1"/>
    <property type="molecule type" value="Genomic_DNA"/>
</dbReference>
<accession>A0A0D1IB66</accession>
<evidence type="ECO:0000313" key="3">
    <source>
        <dbReference type="Proteomes" id="UP000032247"/>
    </source>
</evidence>
<feature type="region of interest" description="Disordered" evidence="1">
    <location>
        <begin position="36"/>
        <end position="59"/>
    </location>
</feature>
<gene>
    <name evidence="2" type="ORF">SC09_contig4orf01123</name>
</gene>
<dbReference type="PATRIC" id="fig|1423.173.peg.4645"/>
<comment type="caution">
    <text evidence="2">The sequence shown here is derived from an EMBL/GenBank/DDBJ whole genome shotgun (WGS) entry which is preliminary data.</text>
</comment>
<dbReference type="Proteomes" id="UP000032247">
    <property type="component" value="Unassembled WGS sequence"/>
</dbReference>
<protein>
    <submittedName>
        <fullName evidence="2">Transport protein YwfM</fullName>
    </submittedName>
</protein>